<gene>
    <name evidence="5" type="ORF">Osc7112_2268</name>
</gene>
<dbReference type="PATRIC" id="fig|179408.3.peg.2770"/>
<dbReference type="KEGG" id="oni:Osc7112_2268"/>
<dbReference type="HOGENOM" id="CLU_034349_3_1_3"/>
<sequence>MKPVHQATELAVSNLDHLGLIAGLVDEIEIVQKINELVGEQPGEIVSPGLAVKAMIINGLGLVSAPLYLFPKFFEGKALEHLMGEGIQASHLNEYRLGRVLDKLYLAGSSQIFTTIAASAAQKFELDTETSHLDSTSFHLHGKYESELPSVSVIEPETALDSEDSEDSESTKPVSSAVPIKITYGYSRDRRPDLKQFILDLICSSDGDVPLFLRVGSGNESDRAIFASICQEFKQQLNLDSLMVADSALYSAPNLEMLTNLRWLTRVPLSIKQAQQLVSQLNEAEFTPSSVSGYSWSEHKSNYGGIEQRWLVVESSLRRDSDRQKLEKKLKKAQAEAENKLQELSKIEFACAADAAAAAHRLSKQLKFYNITQVSSKEITVKTNTNDPNAREKSSSKQRFKVQAKLEPDTGAIAKETKACGRFILATNVLETQQLEPDDMIVKYKEQQSAERGFGFLKDPLFFTDSIFLKSPERIEALALVMGLCLLVYTLGQRLLRHSLQRTNSQLKNQLGKQTNRPTLRWICQIFQSIHLVSLQGIQQISNLTAERMAILNLLPLSCKSYYLLI</sequence>
<feature type="domain" description="DUF4277" evidence="4">
    <location>
        <begin position="12"/>
        <end position="117"/>
    </location>
</feature>
<feature type="region of interest" description="Disordered" evidence="2">
    <location>
        <begin position="380"/>
        <end position="401"/>
    </location>
</feature>
<accession>K9VGS8</accession>
<dbReference type="InterPro" id="IPR025457">
    <property type="entry name" value="DUF4277"/>
</dbReference>
<evidence type="ECO:0000256" key="2">
    <source>
        <dbReference type="SAM" id="MobiDB-lite"/>
    </source>
</evidence>
<dbReference type="EMBL" id="CP003614">
    <property type="protein sequence ID" value="AFZ06724.1"/>
    <property type="molecule type" value="Genomic_DNA"/>
</dbReference>
<evidence type="ECO:0000256" key="1">
    <source>
        <dbReference type="SAM" id="Coils"/>
    </source>
</evidence>
<name>K9VGS8_9CYAN</name>
<reference evidence="5 6" key="1">
    <citation type="submission" date="2012-05" db="EMBL/GenBank/DDBJ databases">
        <title>Finished chromosome of genome of Oscillatoria sp. PCC 7112.</title>
        <authorList>
            <consortium name="US DOE Joint Genome Institute"/>
            <person name="Gugger M."/>
            <person name="Coursin T."/>
            <person name="Rippka R."/>
            <person name="Tandeau De Marsac N."/>
            <person name="Huntemann M."/>
            <person name="Wei C.-L."/>
            <person name="Han J."/>
            <person name="Detter J.C."/>
            <person name="Han C."/>
            <person name="Tapia R."/>
            <person name="Davenport K."/>
            <person name="Daligault H."/>
            <person name="Erkkila T."/>
            <person name="Gu W."/>
            <person name="Munk A.C.C."/>
            <person name="Teshima H."/>
            <person name="Xu Y."/>
            <person name="Chain P."/>
            <person name="Chen A."/>
            <person name="Krypides N."/>
            <person name="Mavromatis K."/>
            <person name="Markowitz V."/>
            <person name="Szeto E."/>
            <person name="Ivanova N."/>
            <person name="Mikhailova N."/>
            <person name="Ovchinnikova G."/>
            <person name="Pagani I."/>
            <person name="Pati A."/>
            <person name="Goodwin L."/>
            <person name="Peters L."/>
            <person name="Pitluck S."/>
            <person name="Woyke T."/>
            <person name="Kerfeld C."/>
        </authorList>
    </citation>
    <scope>NUCLEOTIDE SEQUENCE [LARGE SCALE GENOMIC DNA]</scope>
    <source>
        <strain evidence="5 6">PCC 7112</strain>
    </source>
</reference>
<dbReference type="GO" id="GO:0003677">
    <property type="term" value="F:DNA binding"/>
    <property type="evidence" value="ECO:0007669"/>
    <property type="project" value="InterPro"/>
</dbReference>
<dbReference type="eggNOG" id="COG5421">
    <property type="taxonomic scope" value="Bacteria"/>
</dbReference>
<protein>
    <submittedName>
        <fullName evidence="5">Transposase like protein</fullName>
    </submittedName>
</protein>
<feature type="domain" description="Transposase IS4-like" evidence="3">
    <location>
        <begin position="183"/>
        <end position="486"/>
    </location>
</feature>
<dbReference type="Pfam" id="PF01609">
    <property type="entry name" value="DDE_Tnp_1"/>
    <property type="match status" value="1"/>
</dbReference>
<evidence type="ECO:0000313" key="6">
    <source>
        <dbReference type="Proteomes" id="UP000010478"/>
    </source>
</evidence>
<dbReference type="InterPro" id="IPR047654">
    <property type="entry name" value="IS1634_transpos"/>
</dbReference>
<dbReference type="Proteomes" id="UP000010478">
    <property type="component" value="Chromosome"/>
</dbReference>
<evidence type="ECO:0000259" key="3">
    <source>
        <dbReference type="Pfam" id="PF01609"/>
    </source>
</evidence>
<dbReference type="PANTHER" id="PTHR34614">
    <property type="match status" value="1"/>
</dbReference>
<dbReference type="STRING" id="179408.Osc7112_2268"/>
<evidence type="ECO:0000259" key="4">
    <source>
        <dbReference type="Pfam" id="PF14104"/>
    </source>
</evidence>
<dbReference type="PANTHER" id="PTHR34614:SF2">
    <property type="entry name" value="TRANSPOSASE IS4-LIKE DOMAIN-CONTAINING PROTEIN"/>
    <property type="match status" value="1"/>
</dbReference>
<evidence type="ECO:0000313" key="5">
    <source>
        <dbReference type="EMBL" id="AFZ06724.1"/>
    </source>
</evidence>
<dbReference type="GO" id="GO:0006313">
    <property type="term" value="P:DNA transposition"/>
    <property type="evidence" value="ECO:0007669"/>
    <property type="project" value="InterPro"/>
</dbReference>
<keyword evidence="1" id="KW-0175">Coiled coil</keyword>
<dbReference type="GO" id="GO:0004803">
    <property type="term" value="F:transposase activity"/>
    <property type="evidence" value="ECO:0007669"/>
    <property type="project" value="InterPro"/>
</dbReference>
<organism evidence="5 6">
    <name type="scientific">Phormidium nigroviride PCC 7112</name>
    <dbReference type="NCBI Taxonomy" id="179408"/>
    <lineage>
        <taxon>Bacteria</taxon>
        <taxon>Bacillati</taxon>
        <taxon>Cyanobacteriota</taxon>
        <taxon>Cyanophyceae</taxon>
        <taxon>Oscillatoriophycideae</taxon>
        <taxon>Oscillatoriales</taxon>
        <taxon>Oscillatoriaceae</taxon>
        <taxon>Phormidium</taxon>
    </lineage>
</organism>
<dbReference type="NCBIfam" id="NF033559">
    <property type="entry name" value="transpos_IS1634"/>
    <property type="match status" value="1"/>
</dbReference>
<dbReference type="AlphaFoldDB" id="K9VGS8"/>
<proteinExistence type="predicted"/>
<dbReference type="Pfam" id="PF14104">
    <property type="entry name" value="DUF4277"/>
    <property type="match status" value="1"/>
</dbReference>
<feature type="coiled-coil region" evidence="1">
    <location>
        <begin position="323"/>
        <end position="350"/>
    </location>
</feature>
<keyword evidence="6" id="KW-1185">Reference proteome</keyword>
<dbReference type="InterPro" id="IPR002559">
    <property type="entry name" value="Transposase_11"/>
</dbReference>